<evidence type="ECO:0000256" key="1">
    <source>
        <dbReference type="ARBA" id="ARBA00022723"/>
    </source>
</evidence>
<dbReference type="EMBL" id="NOJY02000007">
    <property type="protein sequence ID" value="RDY28401.1"/>
    <property type="molecule type" value="Genomic_DNA"/>
</dbReference>
<dbReference type="OrthoDB" id="258610at2"/>
<evidence type="ECO:0000313" key="6">
    <source>
        <dbReference type="Proteomes" id="UP000215694"/>
    </source>
</evidence>
<reference evidence="5 6" key="1">
    <citation type="journal article" date="2017" name="Genome Announc.">
        <title>Draft Genome Sequence of Romboutsia weinsteinii sp. nov. Strain CCRI-19649(T) Isolated from Surface Water.</title>
        <authorList>
            <person name="Maheux A.F."/>
            <person name="Boudreau D.K."/>
            <person name="Berube E."/>
            <person name="Boissinot M."/>
            <person name="Cantin P."/>
            <person name="Raymond F."/>
            <person name="Corbeil J."/>
            <person name="Omar R.F."/>
            <person name="Bergeron M.G."/>
        </authorList>
    </citation>
    <scope>NUCLEOTIDE SEQUENCE [LARGE SCALE GENOMIC DNA]</scope>
    <source>
        <strain evidence="5 6">CCRI-19649</strain>
    </source>
</reference>
<dbReference type="GO" id="GO:0016020">
    <property type="term" value="C:membrane"/>
    <property type="evidence" value="ECO:0007669"/>
    <property type="project" value="TreeGrafter"/>
</dbReference>
<dbReference type="PROSITE" id="PS51677">
    <property type="entry name" value="NODB"/>
    <property type="match status" value="1"/>
</dbReference>
<dbReference type="InterPro" id="IPR011330">
    <property type="entry name" value="Glyco_hydro/deAcase_b/a-brl"/>
</dbReference>
<keyword evidence="6" id="KW-1185">Reference proteome</keyword>
<dbReference type="InterPro" id="IPR002509">
    <property type="entry name" value="NODB_dom"/>
</dbReference>
<keyword evidence="3" id="KW-0812">Transmembrane</keyword>
<keyword evidence="3" id="KW-0472">Membrane</keyword>
<dbReference type="PANTHER" id="PTHR10587">
    <property type="entry name" value="GLYCOSYL TRANSFERASE-RELATED"/>
    <property type="match status" value="1"/>
</dbReference>
<dbReference type="SUPFAM" id="SSF88713">
    <property type="entry name" value="Glycoside hydrolase/deacetylase"/>
    <property type="match status" value="1"/>
</dbReference>
<dbReference type="PANTHER" id="PTHR10587:SF133">
    <property type="entry name" value="CHITIN DEACETYLASE 1-RELATED"/>
    <property type="match status" value="1"/>
</dbReference>
<feature type="transmembrane region" description="Helical" evidence="3">
    <location>
        <begin position="9"/>
        <end position="26"/>
    </location>
</feature>
<keyword evidence="2" id="KW-0378">Hydrolase</keyword>
<name>A0A371J6J1_9FIRM</name>
<evidence type="ECO:0000256" key="3">
    <source>
        <dbReference type="SAM" id="Phobius"/>
    </source>
</evidence>
<organism evidence="5 6">
    <name type="scientific">Romboutsia weinsteinii</name>
    <dbReference type="NCBI Taxonomy" id="2020949"/>
    <lineage>
        <taxon>Bacteria</taxon>
        <taxon>Bacillati</taxon>
        <taxon>Bacillota</taxon>
        <taxon>Clostridia</taxon>
        <taxon>Peptostreptococcales</taxon>
        <taxon>Peptostreptococcaceae</taxon>
        <taxon>Romboutsia</taxon>
    </lineage>
</organism>
<feature type="domain" description="NodB homology" evidence="4">
    <location>
        <begin position="89"/>
        <end position="287"/>
    </location>
</feature>
<dbReference type="AlphaFoldDB" id="A0A371J6J1"/>
<evidence type="ECO:0000256" key="2">
    <source>
        <dbReference type="ARBA" id="ARBA00022801"/>
    </source>
</evidence>
<dbReference type="InterPro" id="IPR050248">
    <property type="entry name" value="Polysacc_deacetylase_ArnD"/>
</dbReference>
<dbReference type="RefSeq" id="WP_094369528.1">
    <property type="nucleotide sequence ID" value="NZ_NOJY02000007.1"/>
</dbReference>
<evidence type="ECO:0000313" key="5">
    <source>
        <dbReference type="EMBL" id="RDY28401.1"/>
    </source>
</evidence>
<dbReference type="Proteomes" id="UP000215694">
    <property type="component" value="Unassembled WGS sequence"/>
</dbReference>
<dbReference type="GO" id="GO:0005975">
    <property type="term" value="P:carbohydrate metabolic process"/>
    <property type="evidence" value="ECO:0007669"/>
    <property type="project" value="InterPro"/>
</dbReference>
<protein>
    <submittedName>
        <fullName evidence="5">Polysaccharide deacetylase</fullName>
    </submittedName>
</protein>
<dbReference type="Gene3D" id="3.20.20.370">
    <property type="entry name" value="Glycoside hydrolase/deacetylase"/>
    <property type="match status" value="1"/>
</dbReference>
<gene>
    <name evidence="5" type="ORF">CHL78_005735</name>
</gene>
<dbReference type="GO" id="GO:0046872">
    <property type="term" value="F:metal ion binding"/>
    <property type="evidence" value="ECO:0007669"/>
    <property type="project" value="UniProtKB-KW"/>
</dbReference>
<keyword evidence="1" id="KW-0479">Metal-binding</keyword>
<evidence type="ECO:0000259" key="4">
    <source>
        <dbReference type="PROSITE" id="PS51677"/>
    </source>
</evidence>
<sequence length="290" mass="32659">MKIAKYKKVIIIAGIISIVVIGKNVLNLNDSKQSIIIQNTDVKDSSTNEEEKKDEKYIGTNKEGKKYVYDAKKVEKKINTYDYTNDGEKVVFLTFDDGASTTVTPQILDTLEENDVKATFFITGQTVDNGGQKAKDLVKKEFDSGHAIANHSYSHDYKKLYPNRTLDLGAFKEDFKKTDDLLKDILGENFSTRVLRCPGGFMSWKGMDALTSHLDENNLTSIDWNSLNKDAEGAKKDADQLYQEVVNTAEGKEMVVLLMHDTYGKEQTAKALPKIIKYFKDNGYSFKTLA</sequence>
<accession>A0A371J6J1</accession>
<dbReference type="GO" id="GO:0016810">
    <property type="term" value="F:hydrolase activity, acting on carbon-nitrogen (but not peptide) bonds"/>
    <property type="evidence" value="ECO:0007669"/>
    <property type="project" value="InterPro"/>
</dbReference>
<proteinExistence type="predicted"/>
<comment type="caution">
    <text evidence="5">The sequence shown here is derived from an EMBL/GenBank/DDBJ whole genome shotgun (WGS) entry which is preliminary data.</text>
</comment>
<dbReference type="CDD" id="cd10944">
    <property type="entry name" value="CE4_SmPgdA_like"/>
    <property type="match status" value="1"/>
</dbReference>
<keyword evidence="3" id="KW-1133">Transmembrane helix</keyword>
<dbReference type="Pfam" id="PF01522">
    <property type="entry name" value="Polysacc_deac_1"/>
    <property type="match status" value="1"/>
</dbReference>